<dbReference type="EMBL" id="JTDY01012463">
    <property type="protein sequence ID" value="KOB52269.1"/>
    <property type="molecule type" value="Genomic_DNA"/>
</dbReference>
<evidence type="ECO:0000256" key="1">
    <source>
        <dbReference type="SAM" id="MobiDB-lite"/>
    </source>
</evidence>
<organism evidence="2 3">
    <name type="scientific">Operophtera brumata</name>
    <name type="common">Winter moth</name>
    <name type="synonym">Phalaena brumata</name>
    <dbReference type="NCBI Taxonomy" id="104452"/>
    <lineage>
        <taxon>Eukaryota</taxon>
        <taxon>Metazoa</taxon>
        <taxon>Ecdysozoa</taxon>
        <taxon>Arthropoda</taxon>
        <taxon>Hexapoda</taxon>
        <taxon>Insecta</taxon>
        <taxon>Pterygota</taxon>
        <taxon>Neoptera</taxon>
        <taxon>Endopterygota</taxon>
        <taxon>Lepidoptera</taxon>
        <taxon>Glossata</taxon>
        <taxon>Ditrysia</taxon>
        <taxon>Geometroidea</taxon>
        <taxon>Geometridae</taxon>
        <taxon>Larentiinae</taxon>
        <taxon>Operophtera</taxon>
    </lineage>
</organism>
<feature type="region of interest" description="Disordered" evidence="1">
    <location>
        <begin position="215"/>
        <end position="242"/>
    </location>
</feature>
<feature type="region of interest" description="Disordered" evidence="1">
    <location>
        <begin position="54"/>
        <end position="80"/>
    </location>
</feature>
<comment type="caution">
    <text evidence="2">The sequence shown here is derived from an EMBL/GenBank/DDBJ whole genome shotgun (WGS) entry which is preliminary data.</text>
</comment>
<feature type="compositionally biased region" description="Polar residues" evidence="1">
    <location>
        <begin position="62"/>
        <end position="72"/>
    </location>
</feature>
<keyword evidence="3" id="KW-1185">Reference proteome</keyword>
<evidence type="ECO:0000313" key="3">
    <source>
        <dbReference type="Proteomes" id="UP000037510"/>
    </source>
</evidence>
<sequence>TWQDIRSNVKRKQQGRMGEIPETIAELTDTEKEALGLKNVSSTTNYQDTMEFVAPEDESTRENPLNDYNDSASIDESESPPEVKVEVTHLKAKTHSDDCVFNCNKLAVLEQSKIQIKEDYFNFKKDYLRQKLILMKEQTEALKCIAQGLANAASSANFIQKTWQDIRSNVKRKQQGRMGEIPETIAELTDTEKEALGLKNVSSTTNYQDTMEFVAPEDESTRENPLNDYNDSASIDESESPPEVKVEVTHLKAKTHSDDCVFNCNKLAVLEQSKIQIKEDYFNFKKDYLRQKLILMKEQTEALKCIAQGLAK</sequence>
<feature type="compositionally biased region" description="Polar residues" evidence="1">
    <location>
        <begin position="223"/>
        <end position="233"/>
    </location>
</feature>
<feature type="non-terminal residue" evidence="2">
    <location>
        <position position="1"/>
    </location>
</feature>
<protein>
    <submittedName>
        <fullName evidence="2">Uncharacterized protein</fullName>
    </submittedName>
</protein>
<reference evidence="2 3" key="1">
    <citation type="journal article" date="2015" name="Genome Biol. Evol.">
        <title>The genome of winter moth (Operophtera brumata) provides a genomic perspective on sexual dimorphism and phenology.</title>
        <authorList>
            <person name="Derks M.F."/>
            <person name="Smit S."/>
            <person name="Salis L."/>
            <person name="Schijlen E."/>
            <person name="Bossers A."/>
            <person name="Mateman C."/>
            <person name="Pijl A.S."/>
            <person name="de Ridder D."/>
            <person name="Groenen M.A."/>
            <person name="Visser M.E."/>
            <person name="Megens H.J."/>
        </authorList>
    </citation>
    <scope>NUCLEOTIDE SEQUENCE [LARGE SCALE GENOMIC DNA]</scope>
    <source>
        <strain evidence="2">WM2013NL</strain>
        <tissue evidence="2">Head and thorax</tissue>
    </source>
</reference>
<dbReference type="Proteomes" id="UP000037510">
    <property type="component" value="Unassembled WGS sequence"/>
</dbReference>
<proteinExistence type="predicted"/>
<evidence type="ECO:0000313" key="2">
    <source>
        <dbReference type="EMBL" id="KOB52269.1"/>
    </source>
</evidence>
<gene>
    <name evidence="2" type="ORF">OBRU01_25295</name>
</gene>
<accession>A0A0L7K3M5</accession>
<dbReference type="AlphaFoldDB" id="A0A0L7K3M5"/>
<name>A0A0L7K3M5_OPEBR</name>